<sequence length="256" mass="27405">MSGSKPVFVFCPGAWLLPDYFQPTINILKTSGYTSEAVALPSVDSDQRPADAPPISHGLQTDASAVRAAVVRQLDAGHDVVLVAHSYGGLVISEAARGLDRVSRGHGVTSIIHMVYVAALVFDVGAKVWPDDKPPVPKEYIIDGELVYRNPADPDNAAFLSQCSPEQLAAVVAVARSHNWRTFTDPVTYAAWKVVDSTYVKARHDPVPDPVAELPEGHRFVEQVEIGGDHFVFTSATEEVAAVLRGVAENVGRGGA</sequence>
<evidence type="ECO:0000259" key="1">
    <source>
        <dbReference type="Pfam" id="PF12697"/>
    </source>
</evidence>
<dbReference type="InterPro" id="IPR052897">
    <property type="entry name" value="Sec-Metab_Biosynth_Hydrolase"/>
</dbReference>
<dbReference type="InterPro" id="IPR029058">
    <property type="entry name" value="AB_hydrolase_fold"/>
</dbReference>
<evidence type="ECO:0000313" key="2">
    <source>
        <dbReference type="EMBL" id="CAJ2512250.1"/>
    </source>
</evidence>
<name>A0AAI8VWW6_9PEZI</name>
<dbReference type="InterPro" id="IPR000073">
    <property type="entry name" value="AB_hydrolase_1"/>
</dbReference>
<dbReference type="Gene3D" id="3.40.50.1820">
    <property type="entry name" value="alpha/beta hydrolase"/>
    <property type="match status" value="1"/>
</dbReference>
<dbReference type="AlphaFoldDB" id="A0AAI8VWW6"/>
<dbReference type="SUPFAM" id="SSF53474">
    <property type="entry name" value="alpha/beta-Hydrolases"/>
    <property type="match status" value="1"/>
</dbReference>
<feature type="domain" description="AB hydrolase-1" evidence="1">
    <location>
        <begin position="8"/>
        <end position="243"/>
    </location>
</feature>
<comment type="caution">
    <text evidence="2">The sequence shown here is derived from an EMBL/GenBank/DDBJ whole genome shotgun (WGS) entry which is preliminary data.</text>
</comment>
<dbReference type="PANTHER" id="PTHR37017">
    <property type="entry name" value="AB HYDROLASE-1 DOMAIN-CONTAINING PROTEIN-RELATED"/>
    <property type="match status" value="1"/>
</dbReference>
<reference evidence="2" key="1">
    <citation type="submission" date="2023-10" db="EMBL/GenBank/DDBJ databases">
        <authorList>
            <person name="Hackl T."/>
        </authorList>
    </citation>
    <scope>NUCLEOTIDE SEQUENCE</scope>
</reference>
<keyword evidence="3" id="KW-1185">Reference proteome</keyword>
<dbReference type="EMBL" id="CAUWAG010000019">
    <property type="protein sequence ID" value="CAJ2512250.1"/>
    <property type="molecule type" value="Genomic_DNA"/>
</dbReference>
<organism evidence="2 3">
    <name type="scientific">Anthostomella pinea</name>
    <dbReference type="NCBI Taxonomy" id="933095"/>
    <lineage>
        <taxon>Eukaryota</taxon>
        <taxon>Fungi</taxon>
        <taxon>Dikarya</taxon>
        <taxon>Ascomycota</taxon>
        <taxon>Pezizomycotina</taxon>
        <taxon>Sordariomycetes</taxon>
        <taxon>Xylariomycetidae</taxon>
        <taxon>Xylariales</taxon>
        <taxon>Xylariaceae</taxon>
        <taxon>Anthostomella</taxon>
    </lineage>
</organism>
<accession>A0AAI8VWW6</accession>
<dbReference type="Pfam" id="PF12697">
    <property type="entry name" value="Abhydrolase_6"/>
    <property type="match status" value="1"/>
</dbReference>
<proteinExistence type="predicted"/>
<protein>
    <submittedName>
        <fullName evidence="2">Uu.00g052650.m01.CDS01</fullName>
    </submittedName>
</protein>
<dbReference type="Proteomes" id="UP001295740">
    <property type="component" value="Unassembled WGS sequence"/>
</dbReference>
<evidence type="ECO:0000313" key="3">
    <source>
        <dbReference type="Proteomes" id="UP001295740"/>
    </source>
</evidence>
<dbReference type="PANTHER" id="PTHR37017:SF11">
    <property type="entry name" value="ESTERASE_LIPASE_THIOESTERASE DOMAIN-CONTAINING PROTEIN"/>
    <property type="match status" value="1"/>
</dbReference>
<gene>
    <name evidence="2" type="ORF">KHLLAP_LOCUS12718</name>
</gene>